<comment type="subcellular location">
    <subcellularLocation>
        <location evidence="14">Cell inner membrane</location>
        <topology evidence="14">Single-pass membrane protein</topology>
    </subcellularLocation>
    <subcellularLocation>
        <location evidence="2">Cell membrane</location>
    </subcellularLocation>
    <subcellularLocation>
        <location evidence="1">Membrane</location>
        <topology evidence="1">Single-pass membrane protein</topology>
    </subcellularLocation>
</comment>
<evidence type="ECO:0000256" key="5">
    <source>
        <dbReference type="ARBA" id="ARBA00022645"/>
    </source>
</evidence>
<dbReference type="GO" id="GO:0005886">
    <property type="term" value="C:plasma membrane"/>
    <property type="evidence" value="ECO:0007669"/>
    <property type="project" value="UniProtKB-SubCell"/>
</dbReference>
<keyword evidence="5 14" id="KW-0121">Carboxypeptidase</keyword>
<dbReference type="Gene3D" id="3.40.710.10">
    <property type="entry name" value="DD-peptidase/beta-lactamase superfamily"/>
    <property type="match status" value="1"/>
</dbReference>
<dbReference type="GO" id="GO:0006508">
    <property type="term" value="P:proteolysis"/>
    <property type="evidence" value="ECO:0007669"/>
    <property type="project" value="UniProtKB-KW"/>
</dbReference>
<dbReference type="KEGG" id="lmb:C9I47_0491"/>
<evidence type="ECO:0000256" key="12">
    <source>
        <dbReference type="ARBA" id="ARBA00023136"/>
    </source>
</evidence>
<name>A0A2U9T4A8_9GAMM</name>
<dbReference type="OrthoDB" id="9766847at2"/>
<keyword evidence="9 14" id="KW-0133">Cell shape</keyword>
<keyword evidence="11 14" id="KW-1133">Transmembrane helix</keyword>
<feature type="active site" description="Acyl-ester intermediate" evidence="14">
    <location>
        <position position="326"/>
    </location>
</feature>
<dbReference type="Gene3D" id="3.30.1390.30">
    <property type="entry name" value="Penicillin-binding protein 2a, domain 3"/>
    <property type="match status" value="1"/>
</dbReference>
<evidence type="ECO:0000256" key="15">
    <source>
        <dbReference type="SAM" id="MobiDB-lite"/>
    </source>
</evidence>
<dbReference type="GO" id="GO:0009252">
    <property type="term" value="P:peptidoglycan biosynthetic process"/>
    <property type="evidence" value="ECO:0007669"/>
    <property type="project" value="UniProtKB-UniRule"/>
</dbReference>
<keyword evidence="13 14" id="KW-0961">Cell wall biogenesis/degradation</keyword>
<dbReference type="InterPro" id="IPR012338">
    <property type="entry name" value="Beta-lactam/transpept-like"/>
</dbReference>
<evidence type="ECO:0000256" key="13">
    <source>
        <dbReference type="ARBA" id="ARBA00023316"/>
    </source>
</evidence>
<evidence type="ECO:0000256" key="11">
    <source>
        <dbReference type="ARBA" id="ARBA00022989"/>
    </source>
</evidence>
<dbReference type="Pfam" id="PF00905">
    <property type="entry name" value="Transpeptidase"/>
    <property type="match status" value="1"/>
</dbReference>
<dbReference type="Pfam" id="PF03717">
    <property type="entry name" value="PBP_dimer"/>
    <property type="match status" value="1"/>
</dbReference>
<keyword evidence="12 14" id="KW-0472">Membrane</keyword>
<evidence type="ECO:0000256" key="6">
    <source>
        <dbReference type="ARBA" id="ARBA00022670"/>
    </source>
</evidence>
<dbReference type="InterPro" id="IPR005311">
    <property type="entry name" value="PBP_dimer"/>
</dbReference>
<reference evidence="18 19" key="1">
    <citation type="submission" date="2018-05" db="EMBL/GenBank/DDBJ databases">
        <title>The complete genome of Lysobacter maris HZ9B, a marine bacterium antagonistic against terrestrial plant pathogens.</title>
        <authorList>
            <person name="Zhang X.-Q."/>
        </authorList>
    </citation>
    <scope>NUCLEOTIDE SEQUENCE [LARGE SCALE GENOMIC DNA]</scope>
    <source>
        <strain evidence="18 19">HZ9B</strain>
    </source>
</reference>
<evidence type="ECO:0000313" key="19">
    <source>
        <dbReference type="Proteomes" id="UP000249447"/>
    </source>
</evidence>
<dbReference type="GO" id="GO:0071972">
    <property type="term" value="F:peptidoglycan L,D-transpeptidase activity"/>
    <property type="evidence" value="ECO:0007669"/>
    <property type="project" value="TreeGrafter"/>
</dbReference>
<dbReference type="SUPFAM" id="SSF56519">
    <property type="entry name" value="Penicillin binding protein dimerisation domain"/>
    <property type="match status" value="1"/>
</dbReference>
<keyword evidence="3 14" id="KW-1003">Cell membrane</keyword>
<dbReference type="SUPFAM" id="SSF56601">
    <property type="entry name" value="beta-lactamase/transpeptidase-like"/>
    <property type="match status" value="1"/>
</dbReference>
<feature type="compositionally biased region" description="Low complexity" evidence="15">
    <location>
        <begin position="622"/>
        <end position="635"/>
    </location>
</feature>
<dbReference type="PANTHER" id="PTHR30627:SF2">
    <property type="entry name" value="PEPTIDOGLYCAN D,D-TRANSPEPTIDASE MRDA"/>
    <property type="match status" value="1"/>
</dbReference>
<dbReference type="Gene3D" id="3.90.1310.10">
    <property type="entry name" value="Penicillin-binding protein 2a (Domain 2)"/>
    <property type="match status" value="1"/>
</dbReference>
<evidence type="ECO:0000313" key="18">
    <source>
        <dbReference type="EMBL" id="AWV06215.1"/>
    </source>
</evidence>
<sequence>MGPRRRVIKNTHAEAEQFRRRALLAFAGVVAALGVLAGWYFKLQLLQHDEYATRSEANRIKLRPVVPARGIIYDRNGRILADNVPAFRLDVTPEEAGDPERWMPGLAALFSLTEEEIEHFDKTRRATRGFRPITLKLRVSEEEAARFAVDRWRYPGVELVSYLNRRYPHGELLSHVIGYVGRVDEEDLQTLGEANAALTHIGKTGVERAYEEALRGGVGYEKVETNVDGRSMGVVGRVPAVPGADLRLSIDLDLQRAMMEAFGEYEGSAIAIDPGTGEVLAMVSLPGYDTNLFVNGISHADYKALIENQSRPLFNRLVLGGVAPGSTLKPLIALAGLDSGARTPEDKVMSTGMFYLPGVSRGWGDSHRGGHGWTDLRKSISQSVNTYYYQLALDMGIEQFDEYMRRYGFGEPTGVDLVGEIGGILPSPEYKMSSRRERWYPGDTVNISIGQGDWKVTPLQLVRAIAGIADGRLRRPHLVKEERHGFDAPWTPLQQPPGVPISPSAAHVQVIREGMMATMQPGGTAWRIASDARYTMAGKTGTAQVASRRDNAAVNPRSLPLHLRHRSLFVGFAPVEAPSIAVAVAVEGGGYGGSTAAPIARKILDAWLLDKLPEPPADDIGADAASAAVATEAHE</sequence>
<keyword evidence="19" id="KW-1185">Reference proteome</keyword>
<dbReference type="GO" id="GO:0071555">
    <property type="term" value="P:cell wall organization"/>
    <property type="evidence" value="ECO:0007669"/>
    <property type="project" value="UniProtKB-KW"/>
</dbReference>
<keyword evidence="10 14" id="KW-0573">Peptidoglycan synthesis</keyword>
<evidence type="ECO:0000256" key="7">
    <source>
        <dbReference type="ARBA" id="ARBA00022692"/>
    </source>
</evidence>
<keyword evidence="4 14" id="KW-0997">Cell inner membrane</keyword>
<organism evidence="18 19">
    <name type="scientific">Marilutibacter maris</name>
    <dbReference type="NCBI Taxonomy" id="1605891"/>
    <lineage>
        <taxon>Bacteria</taxon>
        <taxon>Pseudomonadati</taxon>
        <taxon>Pseudomonadota</taxon>
        <taxon>Gammaproteobacteria</taxon>
        <taxon>Lysobacterales</taxon>
        <taxon>Lysobacteraceae</taxon>
        <taxon>Marilutibacter</taxon>
    </lineage>
</organism>
<gene>
    <name evidence="14" type="primary">mrdA</name>
    <name evidence="18" type="ORF">C9I47_0491</name>
</gene>
<evidence type="ECO:0000256" key="9">
    <source>
        <dbReference type="ARBA" id="ARBA00022960"/>
    </source>
</evidence>
<dbReference type="InterPro" id="IPR001460">
    <property type="entry name" value="PCN-bd_Tpept"/>
</dbReference>
<dbReference type="EC" id="3.4.16.4" evidence="14"/>
<dbReference type="EMBL" id="CP029843">
    <property type="protein sequence ID" value="AWV06215.1"/>
    <property type="molecule type" value="Genomic_DNA"/>
</dbReference>
<dbReference type="PANTHER" id="PTHR30627">
    <property type="entry name" value="PEPTIDOGLYCAN D,D-TRANSPEPTIDASE"/>
    <property type="match status" value="1"/>
</dbReference>
<dbReference type="InterPro" id="IPR036138">
    <property type="entry name" value="PBP_dimer_sf"/>
</dbReference>
<feature type="region of interest" description="Disordered" evidence="15">
    <location>
        <begin position="616"/>
        <end position="635"/>
    </location>
</feature>
<evidence type="ECO:0000256" key="8">
    <source>
        <dbReference type="ARBA" id="ARBA00022801"/>
    </source>
</evidence>
<protein>
    <recommendedName>
        <fullName evidence="14">Peptidoglycan D,D-transpeptidase MrdA</fullName>
        <ecNumber evidence="14">3.4.16.4</ecNumber>
    </recommendedName>
    <alternativeName>
        <fullName evidence="14">Penicillin-binding protein 2</fullName>
        <shortName evidence="14">PBP-2</shortName>
    </alternativeName>
</protein>
<feature type="transmembrane region" description="Helical" evidence="14">
    <location>
        <begin position="21"/>
        <end position="41"/>
    </location>
</feature>
<evidence type="ECO:0000256" key="14">
    <source>
        <dbReference type="HAMAP-Rule" id="MF_02081"/>
    </source>
</evidence>
<comment type="pathway">
    <text evidence="14">Cell wall biogenesis; peptidoglycan biosynthesis.</text>
</comment>
<accession>A0A2U9T4A8</accession>
<feature type="domain" description="Penicillin-binding protein transpeptidase" evidence="16">
    <location>
        <begin position="267"/>
        <end position="605"/>
    </location>
</feature>
<dbReference type="GO" id="GO:0008658">
    <property type="term" value="F:penicillin binding"/>
    <property type="evidence" value="ECO:0007669"/>
    <property type="project" value="UniProtKB-UniRule"/>
</dbReference>
<keyword evidence="6 14" id="KW-0645">Protease</keyword>
<dbReference type="Proteomes" id="UP000249447">
    <property type="component" value="Chromosome"/>
</dbReference>
<proteinExistence type="inferred from homology"/>
<keyword evidence="7 14" id="KW-0812">Transmembrane</keyword>
<evidence type="ECO:0000256" key="10">
    <source>
        <dbReference type="ARBA" id="ARBA00022984"/>
    </source>
</evidence>
<dbReference type="InterPro" id="IPR050515">
    <property type="entry name" value="Beta-lactam/transpept"/>
</dbReference>
<dbReference type="GO" id="GO:0008360">
    <property type="term" value="P:regulation of cell shape"/>
    <property type="evidence" value="ECO:0007669"/>
    <property type="project" value="UniProtKB-KW"/>
</dbReference>
<evidence type="ECO:0000256" key="1">
    <source>
        <dbReference type="ARBA" id="ARBA00004167"/>
    </source>
</evidence>
<comment type="similarity">
    <text evidence="14">Belongs to the transpeptidase family. MrdA subfamily.</text>
</comment>
<evidence type="ECO:0000256" key="4">
    <source>
        <dbReference type="ARBA" id="ARBA00022519"/>
    </source>
</evidence>
<evidence type="ECO:0000256" key="2">
    <source>
        <dbReference type="ARBA" id="ARBA00004236"/>
    </source>
</evidence>
<comment type="caution">
    <text evidence="14">Lacks conserved residue(s) required for the propagation of feature annotation.</text>
</comment>
<keyword evidence="8 14" id="KW-0378">Hydrolase</keyword>
<dbReference type="InterPro" id="IPR017790">
    <property type="entry name" value="Penicillin-binding_protein_2"/>
</dbReference>
<feature type="domain" description="Penicillin-binding protein dimerisation" evidence="17">
    <location>
        <begin position="66"/>
        <end position="232"/>
    </location>
</feature>
<dbReference type="GO" id="GO:0009002">
    <property type="term" value="F:serine-type D-Ala-D-Ala carboxypeptidase activity"/>
    <property type="evidence" value="ECO:0007669"/>
    <property type="project" value="UniProtKB-UniRule"/>
</dbReference>
<dbReference type="NCBIfam" id="TIGR03423">
    <property type="entry name" value="pbp2_mrdA"/>
    <property type="match status" value="1"/>
</dbReference>
<evidence type="ECO:0000256" key="3">
    <source>
        <dbReference type="ARBA" id="ARBA00022475"/>
    </source>
</evidence>
<dbReference type="AlphaFoldDB" id="A0A2U9T4A8"/>
<comment type="catalytic activity">
    <reaction evidence="14">
        <text>Preferential cleavage: (Ac)2-L-Lys-D-Ala-|-D-Ala. Also transpeptidation of peptidyl-alanyl moieties that are N-acyl substituents of D-alanine.</text>
        <dbReference type="EC" id="3.4.16.4"/>
    </reaction>
</comment>
<evidence type="ECO:0000259" key="17">
    <source>
        <dbReference type="Pfam" id="PF03717"/>
    </source>
</evidence>
<dbReference type="HAMAP" id="MF_02081">
    <property type="entry name" value="MrdA_transpept"/>
    <property type="match status" value="1"/>
</dbReference>
<evidence type="ECO:0000259" key="16">
    <source>
        <dbReference type="Pfam" id="PF00905"/>
    </source>
</evidence>
<comment type="function">
    <text evidence="14">Catalyzes cross-linking of the peptidoglycan cell wall.</text>
</comment>